<keyword evidence="2" id="KW-1185">Reference proteome</keyword>
<proteinExistence type="predicted"/>
<dbReference type="PANTHER" id="PTHR30143:SF0">
    <property type="entry name" value="2-KETO-4-PENTENOATE HYDRATASE"/>
    <property type="match status" value="1"/>
</dbReference>
<comment type="caution">
    <text evidence="1">The sequence shown here is derived from an EMBL/GenBank/DDBJ whole genome shotgun (WGS) entry which is preliminary data.</text>
</comment>
<dbReference type="OrthoDB" id="9792137at2"/>
<reference evidence="1 2" key="1">
    <citation type="submission" date="2019-03" db="EMBL/GenBank/DDBJ databases">
        <title>Genomic Encyclopedia of Type Strains, Phase IV (KMG-IV): sequencing the most valuable type-strain genomes for metagenomic binning, comparative biology and taxonomic classification.</title>
        <authorList>
            <person name="Goeker M."/>
        </authorList>
    </citation>
    <scope>NUCLEOTIDE SEQUENCE [LARGE SCALE GENOMIC DNA]</scope>
    <source>
        <strain evidence="1 2">DSM 25903</strain>
    </source>
</reference>
<accession>A0A4R7C7C7</accession>
<organism evidence="1 2">
    <name type="scientific">Enterovirga rhinocerotis</name>
    <dbReference type="NCBI Taxonomy" id="1339210"/>
    <lineage>
        <taxon>Bacteria</taxon>
        <taxon>Pseudomonadati</taxon>
        <taxon>Pseudomonadota</taxon>
        <taxon>Alphaproteobacteria</taxon>
        <taxon>Hyphomicrobiales</taxon>
        <taxon>Methylobacteriaceae</taxon>
        <taxon>Enterovirga</taxon>
    </lineage>
</organism>
<dbReference type="PANTHER" id="PTHR30143">
    <property type="entry name" value="ACID HYDRATASE"/>
    <property type="match status" value="1"/>
</dbReference>
<evidence type="ECO:0000313" key="1">
    <source>
        <dbReference type="EMBL" id="TDR94534.1"/>
    </source>
</evidence>
<dbReference type="Gene3D" id="3.90.850.10">
    <property type="entry name" value="Fumarylacetoacetase-like, C-terminal domain"/>
    <property type="match status" value="1"/>
</dbReference>
<sequence>MITLASTKLPTDTTARELLSALDEARQIGSLSARDPGFGLPEAYRVTAAARGLREARGERVIGRKIGFTNTTIWDEYDVHAPIWGYVYATTRQDLAGPGVSFDLTGLAEPRIEPEIMLHLVEAPRPDMDDLALMGCIGHVSHGFEIVQSLFADWRFSPADTVAAFGLHGALLTGEPSPVEPGTEAAWVEALASFEIALSRDGQAIDTGYAENVLCGGPLVALRHLVELLEADRDSPPLAAGEIVSTGTVTRAFPVEKGETWTTSLSGLALPGATVTFS</sequence>
<dbReference type="GO" id="GO:0008684">
    <property type="term" value="F:2-oxopent-4-enoate hydratase activity"/>
    <property type="evidence" value="ECO:0007669"/>
    <property type="project" value="TreeGrafter"/>
</dbReference>
<dbReference type="EMBL" id="SNZR01000011">
    <property type="protein sequence ID" value="TDR94534.1"/>
    <property type="molecule type" value="Genomic_DNA"/>
</dbReference>
<dbReference type="AlphaFoldDB" id="A0A4R7C7C7"/>
<protein>
    <submittedName>
        <fullName evidence="1">2-oxo-3-hexenedioate decarboxylase</fullName>
    </submittedName>
</protein>
<dbReference type="RefSeq" id="WP_133769416.1">
    <property type="nucleotide sequence ID" value="NZ_SNZR01000011.1"/>
</dbReference>
<gene>
    <name evidence="1" type="ORF">EV668_1822</name>
</gene>
<dbReference type="InterPro" id="IPR050772">
    <property type="entry name" value="Hydratase-Decarb/MhpD_sf"/>
</dbReference>
<dbReference type="GO" id="GO:0005737">
    <property type="term" value="C:cytoplasm"/>
    <property type="evidence" value="ECO:0007669"/>
    <property type="project" value="TreeGrafter"/>
</dbReference>
<evidence type="ECO:0000313" key="2">
    <source>
        <dbReference type="Proteomes" id="UP000295122"/>
    </source>
</evidence>
<name>A0A4R7C7C7_9HYPH</name>
<dbReference type="InterPro" id="IPR036663">
    <property type="entry name" value="Fumarylacetoacetase_C_sf"/>
</dbReference>
<dbReference type="SUPFAM" id="SSF56529">
    <property type="entry name" value="FAH"/>
    <property type="match status" value="1"/>
</dbReference>
<dbReference type="Proteomes" id="UP000295122">
    <property type="component" value="Unassembled WGS sequence"/>
</dbReference>